<dbReference type="AlphaFoldDB" id="A0A0F9RWU0"/>
<sequence length="54" mass="6341">MDKVTITDVIKAQRGWFSNENKVFFGDKVYDVNKGGRSEKHYLVRLTQAWADMF</sequence>
<reference evidence="1" key="1">
    <citation type="journal article" date="2015" name="Nature">
        <title>Complex archaea that bridge the gap between prokaryotes and eukaryotes.</title>
        <authorList>
            <person name="Spang A."/>
            <person name="Saw J.H."/>
            <person name="Jorgensen S.L."/>
            <person name="Zaremba-Niedzwiedzka K."/>
            <person name="Martijn J."/>
            <person name="Lind A.E."/>
            <person name="van Eijk R."/>
            <person name="Schleper C."/>
            <person name="Guy L."/>
            <person name="Ettema T.J."/>
        </authorList>
    </citation>
    <scope>NUCLEOTIDE SEQUENCE</scope>
</reference>
<name>A0A0F9RWU0_9ZZZZ</name>
<proteinExistence type="predicted"/>
<evidence type="ECO:0000313" key="1">
    <source>
        <dbReference type="EMBL" id="KKN29401.1"/>
    </source>
</evidence>
<protein>
    <submittedName>
        <fullName evidence="1">Uncharacterized protein</fullName>
    </submittedName>
</protein>
<accession>A0A0F9RWU0</accession>
<gene>
    <name evidence="1" type="ORF">LCGC14_0844750</name>
</gene>
<feature type="non-terminal residue" evidence="1">
    <location>
        <position position="54"/>
    </location>
</feature>
<comment type="caution">
    <text evidence="1">The sequence shown here is derived from an EMBL/GenBank/DDBJ whole genome shotgun (WGS) entry which is preliminary data.</text>
</comment>
<organism evidence="1">
    <name type="scientific">marine sediment metagenome</name>
    <dbReference type="NCBI Taxonomy" id="412755"/>
    <lineage>
        <taxon>unclassified sequences</taxon>
        <taxon>metagenomes</taxon>
        <taxon>ecological metagenomes</taxon>
    </lineage>
</organism>
<dbReference type="EMBL" id="LAZR01002491">
    <property type="protein sequence ID" value="KKN29401.1"/>
    <property type="molecule type" value="Genomic_DNA"/>
</dbReference>